<evidence type="ECO:0000256" key="8">
    <source>
        <dbReference type="SAM" id="Phobius"/>
    </source>
</evidence>
<keyword evidence="8" id="KW-0812">Transmembrane</keyword>
<feature type="domain" description="AMP-binding enzyme C-terminal" evidence="10">
    <location>
        <begin position="461"/>
        <end position="535"/>
    </location>
</feature>
<dbReference type="InterPro" id="IPR042099">
    <property type="entry name" value="ANL_N_sf"/>
</dbReference>
<dbReference type="InterPro" id="IPR020845">
    <property type="entry name" value="AMP-binding_CS"/>
</dbReference>
<evidence type="ECO:0000256" key="7">
    <source>
        <dbReference type="ARBA" id="ARBA00042773"/>
    </source>
</evidence>
<name>A0ABQ3DY21_9HYPH</name>
<keyword evidence="3 11" id="KW-0436">Ligase</keyword>
<dbReference type="RefSeq" id="WP_189434406.1">
    <property type="nucleotide sequence ID" value="NZ_BMXE01000001.1"/>
</dbReference>
<evidence type="ECO:0000256" key="3">
    <source>
        <dbReference type="ARBA" id="ARBA00022598"/>
    </source>
</evidence>
<dbReference type="InterPro" id="IPR000873">
    <property type="entry name" value="AMP-dep_synth/lig_dom"/>
</dbReference>
<gene>
    <name evidence="11" type="ORF">GCM10007094_01200</name>
</gene>
<feature type="transmembrane region" description="Helical" evidence="8">
    <location>
        <begin position="79"/>
        <end position="97"/>
    </location>
</feature>
<proteinExistence type="predicted"/>
<comment type="subcellular location">
    <subcellularLocation>
        <location evidence="1">Membrane</location>
        <topology evidence="1">Peripheral membrane protein</topology>
    </subcellularLocation>
</comment>
<dbReference type="Gene3D" id="3.40.50.12780">
    <property type="entry name" value="N-terminal domain of ligase-like"/>
    <property type="match status" value="1"/>
</dbReference>
<dbReference type="EC" id="6.2.1.3" evidence="5"/>
<dbReference type="SUPFAM" id="SSF56801">
    <property type="entry name" value="Acetyl-CoA synthetase-like"/>
    <property type="match status" value="1"/>
</dbReference>
<dbReference type="PROSITE" id="PS00455">
    <property type="entry name" value="AMP_BINDING"/>
    <property type="match status" value="1"/>
</dbReference>
<dbReference type="PANTHER" id="PTHR43767:SF8">
    <property type="entry name" value="LONG-CHAIN-FATTY-ACID--COA LIGASE"/>
    <property type="match status" value="1"/>
</dbReference>
<reference evidence="12" key="1">
    <citation type="journal article" date="2019" name="Int. J. Syst. Evol. Microbiol.">
        <title>The Global Catalogue of Microorganisms (GCM) 10K type strain sequencing project: providing services to taxonomists for standard genome sequencing and annotation.</title>
        <authorList>
            <consortium name="The Broad Institute Genomics Platform"/>
            <consortium name="The Broad Institute Genome Sequencing Center for Infectious Disease"/>
            <person name="Wu L."/>
            <person name="Ma J."/>
        </authorList>
    </citation>
    <scope>NUCLEOTIDE SEQUENCE [LARGE SCALE GENOMIC DNA]</scope>
    <source>
        <strain evidence="12">KCTC 12861</strain>
    </source>
</reference>
<dbReference type="InterPro" id="IPR050237">
    <property type="entry name" value="ATP-dep_AMP-bd_enzyme"/>
</dbReference>
<protein>
    <recommendedName>
        <fullName evidence="6">Long-chain-fatty-acid--CoA ligase</fullName>
        <ecNumber evidence="5">6.2.1.3</ecNumber>
    </recommendedName>
    <alternativeName>
        <fullName evidence="7">Long-chain acyl-CoA synthetase</fullName>
    </alternativeName>
</protein>
<dbReference type="CDD" id="cd05936">
    <property type="entry name" value="FC-FACS_FadD_like"/>
    <property type="match status" value="1"/>
</dbReference>
<evidence type="ECO:0000256" key="1">
    <source>
        <dbReference type="ARBA" id="ARBA00004170"/>
    </source>
</evidence>
<dbReference type="GO" id="GO:0016874">
    <property type="term" value="F:ligase activity"/>
    <property type="evidence" value="ECO:0007669"/>
    <property type="project" value="UniProtKB-KW"/>
</dbReference>
<dbReference type="InterPro" id="IPR045851">
    <property type="entry name" value="AMP-bd_C_sf"/>
</dbReference>
<evidence type="ECO:0000256" key="6">
    <source>
        <dbReference type="ARBA" id="ARBA00039545"/>
    </source>
</evidence>
<evidence type="ECO:0000256" key="5">
    <source>
        <dbReference type="ARBA" id="ARBA00026121"/>
    </source>
</evidence>
<evidence type="ECO:0000313" key="12">
    <source>
        <dbReference type="Proteomes" id="UP000637980"/>
    </source>
</evidence>
<evidence type="ECO:0000313" key="11">
    <source>
        <dbReference type="EMBL" id="GHB17480.1"/>
    </source>
</evidence>
<comment type="caution">
    <text evidence="11">The sequence shown here is derived from an EMBL/GenBank/DDBJ whole genome shotgun (WGS) entry which is preliminary data.</text>
</comment>
<dbReference type="Proteomes" id="UP000637980">
    <property type="component" value="Unassembled WGS sequence"/>
</dbReference>
<feature type="transmembrane region" description="Helical" evidence="8">
    <location>
        <begin position="243"/>
        <end position="266"/>
    </location>
</feature>
<evidence type="ECO:0000256" key="2">
    <source>
        <dbReference type="ARBA" id="ARBA00005005"/>
    </source>
</evidence>
<evidence type="ECO:0000259" key="10">
    <source>
        <dbReference type="Pfam" id="PF13193"/>
    </source>
</evidence>
<keyword evidence="12" id="KW-1185">Reference proteome</keyword>
<keyword evidence="4 8" id="KW-0472">Membrane</keyword>
<dbReference type="EMBL" id="BMXE01000001">
    <property type="protein sequence ID" value="GHB17480.1"/>
    <property type="molecule type" value="Genomic_DNA"/>
</dbReference>
<evidence type="ECO:0000256" key="4">
    <source>
        <dbReference type="ARBA" id="ARBA00023136"/>
    </source>
</evidence>
<sequence>MTDTLSAPTWTPTVFTKPINVNAYTSVVEIFEEANSRFPDNVAFTNFGQSLTYKDVDEKSRAVAAYLQNELGLKKGDRVAIMLPNILAFPVVMFGILRAGLVQVNVNPLYTPRELKHQLNDADTETIFIFSGSSNTLAEVIADTPVKNVVIANVGDASGVDLPSPPAHEMFADRITVNDVIAKGEKLEFDPPQINRSDLIYLQYTGGTTGLSKGAALSHGNLVANVMQFDAATDGFMKAGEEVVITALPLYHIFALMVNCLSYYWLGSQNVLITNPRDMPGFVAELKKHKLSVITGVNTLFNGLLHTPGFDELDFSNYKFAMGGGSAIQRAVSDKWKQVTGHHIIEGYGLSETSPILSVNPFDSKEFTETVGQVVPMTEIKLLDADDNEVPMGQPGELCARGPQVMQGYWRKPDATAGVMTADGFFRTGDIAIMDKRNNFKIVDRKKDMVLVSGFNVYPAEVEAVIAEISGVVEVAVAGTPDQRTGEAVKAFVVRNSEEVTSEAVKAYCHDALAAYKVPKHVEFLEELPKSTVGKILRRELRDK</sequence>
<keyword evidence="8" id="KW-1133">Transmembrane helix</keyword>
<dbReference type="InterPro" id="IPR025110">
    <property type="entry name" value="AMP-bd_C"/>
</dbReference>
<dbReference type="Pfam" id="PF13193">
    <property type="entry name" value="AMP-binding_C"/>
    <property type="match status" value="1"/>
</dbReference>
<dbReference type="Pfam" id="PF00501">
    <property type="entry name" value="AMP-binding"/>
    <property type="match status" value="1"/>
</dbReference>
<organism evidence="11 12">
    <name type="scientific">Pseudovibrio japonicus</name>
    <dbReference type="NCBI Taxonomy" id="366534"/>
    <lineage>
        <taxon>Bacteria</taxon>
        <taxon>Pseudomonadati</taxon>
        <taxon>Pseudomonadota</taxon>
        <taxon>Alphaproteobacteria</taxon>
        <taxon>Hyphomicrobiales</taxon>
        <taxon>Stappiaceae</taxon>
        <taxon>Pseudovibrio</taxon>
    </lineage>
</organism>
<dbReference type="PANTHER" id="PTHR43767">
    <property type="entry name" value="LONG-CHAIN-FATTY-ACID--COA LIGASE"/>
    <property type="match status" value="1"/>
</dbReference>
<comment type="pathway">
    <text evidence="2">Lipid metabolism; fatty acid beta-oxidation.</text>
</comment>
<dbReference type="Gene3D" id="3.30.300.30">
    <property type="match status" value="1"/>
</dbReference>
<evidence type="ECO:0000259" key="9">
    <source>
        <dbReference type="Pfam" id="PF00501"/>
    </source>
</evidence>
<feature type="domain" description="AMP-dependent synthetase/ligase" evidence="9">
    <location>
        <begin position="31"/>
        <end position="410"/>
    </location>
</feature>
<accession>A0ABQ3DY21</accession>